<comment type="caution">
    <text evidence="1">The sequence shown here is derived from an EMBL/GenBank/DDBJ whole genome shotgun (WGS) entry which is preliminary data.</text>
</comment>
<dbReference type="EMBL" id="JASBWS010000003">
    <property type="protein sequence ID" value="KAJ9116738.1"/>
    <property type="molecule type" value="Genomic_DNA"/>
</dbReference>
<evidence type="ECO:0000313" key="1">
    <source>
        <dbReference type="EMBL" id="KAJ9116738.1"/>
    </source>
</evidence>
<organism evidence="1 2">
    <name type="scientific">Naganishia adeliensis</name>
    <dbReference type="NCBI Taxonomy" id="92952"/>
    <lineage>
        <taxon>Eukaryota</taxon>
        <taxon>Fungi</taxon>
        <taxon>Dikarya</taxon>
        <taxon>Basidiomycota</taxon>
        <taxon>Agaricomycotina</taxon>
        <taxon>Tremellomycetes</taxon>
        <taxon>Filobasidiales</taxon>
        <taxon>Filobasidiaceae</taxon>
        <taxon>Naganishia</taxon>
    </lineage>
</organism>
<sequence length="464" mass="52724">MKDLVIDPIRIAQVLKTKLFQLSSILTARSPRRRIFNVLFLPVLCLVFFFLFPLRPPLPPSYAQEYALERTVMNGVRKPQAMEAVDGRFVSFAPIKETGFNYQLQSLLMQHHLATLANRSLAYEPYHVVDTILPVPLRWPMISSRIPMSALLHSITSSFESFYRLHRAVPLSHLNRACSPVDTARVRLGTMDREEAMHENGNVKLERMVRELTGDKVPACVQVEHNPFDRNFFESRSPIDIYESIATSAVLKHFSFSQRVLDTINRSLHLLSPGAVTYPTEVENVKNPRKILPWKNLLALHLRKSDDPGYCASLGERSAPFVGFNKLSSLPGNENVPPPSDMPSPARMGLYRAKCDPETLEIITRARRMRANHPLLNTIYILSNADYNFIEETKRWLATDGWHVILTSGDVASQWEDQEIGEAVDTEIARRAGVFVGNGFSALSSNVALLRTKDGRHRDFTQYW</sequence>
<gene>
    <name evidence="1" type="ORF">QFC20_000673</name>
</gene>
<name>A0ACC2WYB1_9TREE</name>
<keyword evidence="2" id="KW-1185">Reference proteome</keyword>
<accession>A0ACC2WYB1</accession>
<evidence type="ECO:0000313" key="2">
    <source>
        <dbReference type="Proteomes" id="UP001230649"/>
    </source>
</evidence>
<proteinExistence type="predicted"/>
<protein>
    <submittedName>
        <fullName evidence="1">Uncharacterized protein</fullName>
    </submittedName>
</protein>
<reference evidence="1" key="1">
    <citation type="submission" date="2023-04" db="EMBL/GenBank/DDBJ databases">
        <title>Draft Genome sequencing of Naganishia species isolated from polar environments using Oxford Nanopore Technology.</title>
        <authorList>
            <person name="Leo P."/>
            <person name="Venkateswaran K."/>
        </authorList>
    </citation>
    <scope>NUCLEOTIDE SEQUENCE</scope>
    <source>
        <strain evidence="1">MNA-CCFEE 5262</strain>
    </source>
</reference>
<dbReference type="Proteomes" id="UP001230649">
    <property type="component" value="Unassembled WGS sequence"/>
</dbReference>